<dbReference type="Proteomes" id="UP000230233">
    <property type="component" value="Chromosome V"/>
</dbReference>
<name>A0A2G5TEU7_9PELO</name>
<gene>
    <name evidence="2" type="primary">Cnig_chr_V.g18574</name>
    <name evidence="2" type="ORF">B9Z55_018574</name>
</gene>
<dbReference type="EMBL" id="PDUG01000005">
    <property type="protein sequence ID" value="PIC25769.1"/>
    <property type="molecule type" value="Genomic_DNA"/>
</dbReference>
<proteinExistence type="predicted"/>
<evidence type="ECO:0000313" key="2">
    <source>
        <dbReference type="EMBL" id="PIC25769.1"/>
    </source>
</evidence>
<accession>A0A2G5TEU7</accession>
<keyword evidence="3" id="KW-1185">Reference proteome</keyword>
<dbReference type="OrthoDB" id="10323535at2759"/>
<comment type="caution">
    <text evidence="2">The sequence shown here is derived from an EMBL/GenBank/DDBJ whole genome shotgun (WGS) entry which is preliminary data.</text>
</comment>
<sequence length="81" mass="9344">MPSINFTTILFLVIVTVLTVSSAPLVAQPFEIIDNHHDFTILREHLLLRDDDSDKTDGDIFFFFENVNYAKVIDDRRRGGF</sequence>
<evidence type="ECO:0000313" key="3">
    <source>
        <dbReference type="Proteomes" id="UP000230233"/>
    </source>
</evidence>
<keyword evidence="1" id="KW-0732">Signal</keyword>
<feature type="signal peptide" evidence="1">
    <location>
        <begin position="1"/>
        <end position="22"/>
    </location>
</feature>
<protein>
    <submittedName>
        <fullName evidence="2">Uncharacterized protein</fullName>
    </submittedName>
</protein>
<organism evidence="2 3">
    <name type="scientific">Caenorhabditis nigoni</name>
    <dbReference type="NCBI Taxonomy" id="1611254"/>
    <lineage>
        <taxon>Eukaryota</taxon>
        <taxon>Metazoa</taxon>
        <taxon>Ecdysozoa</taxon>
        <taxon>Nematoda</taxon>
        <taxon>Chromadorea</taxon>
        <taxon>Rhabditida</taxon>
        <taxon>Rhabditina</taxon>
        <taxon>Rhabditomorpha</taxon>
        <taxon>Rhabditoidea</taxon>
        <taxon>Rhabditidae</taxon>
        <taxon>Peloderinae</taxon>
        <taxon>Caenorhabditis</taxon>
    </lineage>
</organism>
<reference evidence="3" key="1">
    <citation type="submission" date="2017-10" db="EMBL/GenBank/DDBJ databases">
        <title>Rapid genome shrinkage in a self-fertile nematode reveals novel sperm competition proteins.</title>
        <authorList>
            <person name="Yin D."/>
            <person name="Schwarz E.M."/>
            <person name="Thomas C.G."/>
            <person name="Felde R.L."/>
            <person name="Korf I.F."/>
            <person name="Cutter A.D."/>
            <person name="Schartner C.M."/>
            <person name="Ralston E.J."/>
            <person name="Meyer B.J."/>
            <person name="Haag E.S."/>
        </authorList>
    </citation>
    <scope>NUCLEOTIDE SEQUENCE [LARGE SCALE GENOMIC DNA]</scope>
    <source>
        <strain evidence="3">JU1422</strain>
    </source>
</reference>
<dbReference type="AlphaFoldDB" id="A0A2G5TEU7"/>
<feature type="chain" id="PRO_5013969402" evidence="1">
    <location>
        <begin position="23"/>
        <end position="81"/>
    </location>
</feature>
<evidence type="ECO:0000256" key="1">
    <source>
        <dbReference type="SAM" id="SignalP"/>
    </source>
</evidence>